<evidence type="ECO:0000313" key="13">
    <source>
        <dbReference type="Proteomes" id="UP000075920"/>
    </source>
</evidence>
<evidence type="ECO:0000256" key="8">
    <source>
        <dbReference type="ARBA" id="ARBA00025687"/>
    </source>
</evidence>
<dbReference type="GO" id="GO:0016592">
    <property type="term" value="C:mediator complex"/>
    <property type="evidence" value="ECO:0007669"/>
    <property type="project" value="InterPro"/>
</dbReference>
<dbReference type="Gene3D" id="3.10.450.580">
    <property type="entry name" value="Mediator complex, subunit Med6"/>
    <property type="match status" value="1"/>
</dbReference>
<sequence length="298" mass="33610">GKEKKPKRKHHPHSPITTCILSIRCDFLPTAMNPGRLGLTPIVQENPLWISWHDSNWIPVLNPGNVMDYFSEKSNPFYDRTCNNEIVRMQRQSLELLNNMTGVEYIPLHVQDPILYVIRKQHRHSPTEATPMADYYIIAGTVYQAPDLASVFNSRILSTVHHLQTAFDEASSYSRYHPSKGYSWDFSSNKAIAEKTKTQTKKEAPVKEEPSSLFQRQRVDMLLGDLLRKFPLPLPQMTNNQAGVNSSEGNNANNNHTGAAGENEHTGSEHPMIKQEPSDSGVGRGSSNEVPPEKKIKL</sequence>
<feature type="compositionally biased region" description="Low complexity" evidence="11">
    <location>
        <begin position="245"/>
        <end position="261"/>
    </location>
</feature>
<dbReference type="VEuPathDB" id="VectorBase:AMIN006696"/>
<evidence type="ECO:0000256" key="2">
    <source>
        <dbReference type="ARBA" id="ARBA00007526"/>
    </source>
</evidence>
<keyword evidence="13" id="KW-1185">Reference proteome</keyword>
<dbReference type="InterPro" id="IPR007018">
    <property type="entry name" value="Mediator_Med6"/>
</dbReference>
<dbReference type="STRING" id="112268.A0A182W8M2"/>
<keyword evidence="6 10" id="KW-0804">Transcription</keyword>
<dbReference type="InterPro" id="IPR038566">
    <property type="entry name" value="Mediator_Med6_sf"/>
</dbReference>
<dbReference type="GO" id="GO:0003712">
    <property type="term" value="F:transcription coregulator activity"/>
    <property type="evidence" value="ECO:0007669"/>
    <property type="project" value="InterPro"/>
</dbReference>
<dbReference type="Pfam" id="PF04934">
    <property type="entry name" value="Med6"/>
    <property type="match status" value="1"/>
</dbReference>
<comment type="function">
    <text evidence="8 10">Component of the Mediator complex, a coactivator involved in the regulated transcription of nearly all RNA polymerase II-dependent genes. Mediator functions as a bridge to convey information from gene-specific regulatory proteins to the basal RNA polymerase II transcription machinery. Mediator is recruited to promoters by direct interactions with regulatory proteins and serves as a scaffold for the assembly of a functional preinitiation complex with RNA polymerase II and the general transcription factors.</text>
</comment>
<dbReference type="PANTHER" id="PTHR13104">
    <property type="entry name" value="MED-6-RELATED"/>
    <property type="match status" value="1"/>
</dbReference>
<evidence type="ECO:0000256" key="9">
    <source>
        <dbReference type="ARBA" id="ARBA00031259"/>
    </source>
</evidence>
<gene>
    <name evidence="10" type="primary">MED6</name>
</gene>
<evidence type="ECO:0000256" key="7">
    <source>
        <dbReference type="ARBA" id="ARBA00023242"/>
    </source>
</evidence>
<protein>
    <recommendedName>
        <fullName evidence="3 10">Mediator of RNA polymerase II transcription subunit 6</fullName>
    </recommendedName>
    <alternativeName>
        <fullName evidence="9 10">Mediator complex subunit 6</fullName>
    </alternativeName>
</protein>
<keyword evidence="7 10" id="KW-0539">Nucleus</keyword>
<evidence type="ECO:0000256" key="6">
    <source>
        <dbReference type="ARBA" id="ARBA00023163"/>
    </source>
</evidence>
<name>A0A182W8M2_9DIPT</name>
<dbReference type="EnsemblMetazoa" id="AMIN006696-RA">
    <property type="protein sequence ID" value="AMIN006696-PA"/>
    <property type="gene ID" value="AMIN006696"/>
</dbReference>
<keyword evidence="5 10" id="KW-0010">Activator</keyword>
<comment type="subcellular location">
    <subcellularLocation>
        <location evidence="1 10">Nucleus</location>
    </subcellularLocation>
</comment>
<dbReference type="GO" id="GO:0005654">
    <property type="term" value="C:nucleoplasm"/>
    <property type="evidence" value="ECO:0007669"/>
    <property type="project" value="UniProtKB-ARBA"/>
</dbReference>
<comment type="subunit">
    <text evidence="10">Component of the Mediator complex.</text>
</comment>
<evidence type="ECO:0000256" key="11">
    <source>
        <dbReference type="SAM" id="MobiDB-lite"/>
    </source>
</evidence>
<dbReference type="Proteomes" id="UP000075920">
    <property type="component" value="Unassembled WGS sequence"/>
</dbReference>
<evidence type="ECO:0000256" key="4">
    <source>
        <dbReference type="ARBA" id="ARBA00023015"/>
    </source>
</evidence>
<organism evidence="12 13">
    <name type="scientific">Anopheles minimus</name>
    <dbReference type="NCBI Taxonomy" id="112268"/>
    <lineage>
        <taxon>Eukaryota</taxon>
        <taxon>Metazoa</taxon>
        <taxon>Ecdysozoa</taxon>
        <taxon>Arthropoda</taxon>
        <taxon>Hexapoda</taxon>
        <taxon>Insecta</taxon>
        <taxon>Pterygota</taxon>
        <taxon>Neoptera</taxon>
        <taxon>Endopterygota</taxon>
        <taxon>Diptera</taxon>
        <taxon>Nematocera</taxon>
        <taxon>Culicoidea</taxon>
        <taxon>Culicidae</taxon>
        <taxon>Anophelinae</taxon>
        <taxon>Anopheles</taxon>
    </lineage>
</organism>
<evidence type="ECO:0000313" key="12">
    <source>
        <dbReference type="EnsemblMetazoa" id="AMIN006696-PA"/>
    </source>
</evidence>
<evidence type="ECO:0000256" key="5">
    <source>
        <dbReference type="ARBA" id="ARBA00023159"/>
    </source>
</evidence>
<keyword evidence="4 10" id="KW-0805">Transcription regulation</keyword>
<feature type="region of interest" description="Disordered" evidence="11">
    <location>
        <begin position="237"/>
        <end position="298"/>
    </location>
</feature>
<feature type="compositionally biased region" description="Basic and acidic residues" evidence="11">
    <location>
        <begin position="262"/>
        <end position="277"/>
    </location>
</feature>
<dbReference type="FunFam" id="3.10.450.580:FF:000001">
    <property type="entry name" value="Mediator of RNA polymerase II transcription subunit 6"/>
    <property type="match status" value="1"/>
</dbReference>
<accession>A0A182W8M2</accession>
<reference evidence="12" key="2">
    <citation type="submission" date="2020-05" db="UniProtKB">
        <authorList>
            <consortium name="EnsemblMetazoa"/>
        </authorList>
    </citation>
    <scope>IDENTIFICATION</scope>
    <source>
        <strain evidence="12">MINIMUS1</strain>
    </source>
</reference>
<evidence type="ECO:0000256" key="1">
    <source>
        <dbReference type="ARBA" id="ARBA00004123"/>
    </source>
</evidence>
<dbReference type="AlphaFoldDB" id="A0A182W8M2"/>
<dbReference type="GO" id="GO:0006357">
    <property type="term" value="P:regulation of transcription by RNA polymerase II"/>
    <property type="evidence" value="ECO:0007669"/>
    <property type="project" value="InterPro"/>
</dbReference>
<reference evidence="13" key="1">
    <citation type="submission" date="2013-03" db="EMBL/GenBank/DDBJ databases">
        <title>The Genome Sequence of Anopheles minimus MINIMUS1.</title>
        <authorList>
            <consortium name="The Broad Institute Genomics Platform"/>
            <person name="Neafsey D.E."/>
            <person name="Walton C."/>
            <person name="Walker B."/>
            <person name="Young S.K."/>
            <person name="Zeng Q."/>
            <person name="Gargeya S."/>
            <person name="Fitzgerald M."/>
            <person name="Haas B."/>
            <person name="Abouelleil A."/>
            <person name="Allen A.W."/>
            <person name="Alvarado L."/>
            <person name="Arachchi H.M."/>
            <person name="Berlin A.M."/>
            <person name="Chapman S.B."/>
            <person name="Gainer-Dewar J."/>
            <person name="Goldberg J."/>
            <person name="Griggs A."/>
            <person name="Gujja S."/>
            <person name="Hansen M."/>
            <person name="Howarth C."/>
            <person name="Imamovic A."/>
            <person name="Ireland A."/>
            <person name="Larimer J."/>
            <person name="McCowan C."/>
            <person name="Murphy C."/>
            <person name="Pearson M."/>
            <person name="Poon T.W."/>
            <person name="Priest M."/>
            <person name="Roberts A."/>
            <person name="Saif S."/>
            <person name="Shea T."/>
            <person name="Sisk P."/>
            <person name="Sykes S."/>
            <person name="Wortman J."/>
            <person name="Nusbaum C."/>
            <person name="Birren B."/>
        </authorList>
    </citation>
    <scope>NUCLEOTIDE SEQUENCE [LARGE SCALE GENOMIC DNA]</scope>
    <source>
        <strain evidence="13">MINIMUS1</strain>
    </source>
</reference>
<evidence type="ECO:0000256" key="3">
    <source>
        <dbReference type="ARBA" id="ARBA00020634"/>
    </source>
</evidence>
<proteinExistence type="inferred from homology"/>
<comment type="similarity">
    <text evidence="2 10">Belongs to the Mediator complex subunit 6 family.</text>
</comment>
<evidence type="ECO:0000256" key="10">
    <source>
        <dbReference type="RuleBase" id="RU364143"/>
    </source>
</evidence>